<feature type="compositionally biased region" description="Polar residues" evidence="5">
    <location>
        <begin position="62"/>
        <end position="72"/>
    </location>
</feature>
<dbReference type="EMBL" id="KI392588">
    <property type="protein sequence ID" value="ERN13329.1"/>
    <property type="molecule type" value="Genomic_DNA"/>
</dbReference>
<evidence type="ECO:0008006" key="8">
    <source>
        <dbReference type="Google" id="ProtNLM"/>
    </source>
</evidence>
<evidence type="ECO:0000313" key="7">
    <source>
        <dbReference type="Proteomes" id="UP000017836"/>
    </source>
</evidence>
<comment type="subcellular location">
    <subcellularLocation>
        <location evidence="1">Cytoplasm</location>
    </subcellularLocation>
</comment>
<feature type="region of interest" description="Disordered" evidence="5">
    <location>
        <begin position="285"/>
        <end position="336"/>
    </location>
</feature>
<feature type="compositionally biased region" description="Basic and acidic residues" evidence="5">
    <location>
        <begin position="156"/>
        <end position="166"/>
    </location>
</feature>
<dbReference type="HOGENOM" id="CLU_052099_0_0_1"/>
<reference evidence="7" key="1">
    <citation type="journal article" date="2013" name="Science">
        <title>The Amborella genome and the evolution of flowering plants.</title>
        <authorList>
            <consortium name="Amborella Genome Project"/>
        </authorList>
    </citation>
    <scope>NUCLEOTIDE SEQUENCE [LARGE SCALE GENOMIC DNA]</scope>
</reference>
<feature type="region of interest" description="Disordered" evidence="5">
    <location>
        <begin position="61"/>
        <end position="187"/>
    </location>
</feature>
<keyword evidence="3" id="KW-0963">Cytoplasm</keyword>
<dbReference type="OMA" id="NPRKQGR"/>
<keyword evidence="7" id="KW-1185">Reference proteome</keyword>
<dbReference type="InterPro" id="IPR019376">
    <property type="entry name" value="Myeloid_leukemia_factor"/>
</dbReference>
<feature type="region of interest" description="Disordered" evidence="5">
    <location>
        <begin position="205"/>
        <end position="247"/>
    </location>
</feature>
<protein>
    <recommendedName>
        <fullName evidence="8">Myeloid leukemia factor</fullName>
    </recommendedName>
</protein>
<evidence type="ECO:0000313" key="6">
    <source>
        <dbReference type="EMBL" id="ERN13329.1"/>
    </source>
</evidence>
<feature type="compositionally biased region" description="Polar residues" evidence="5">
    <location>
        <begin position="115"/>
        <end position="124"/>
    </location>
</feature>
<dbReference type="Proteomes" id="UP000017836">
    <property type="component" value="Unassembled WGS sequence"/>
</dbReference>
<evidence type="ECO:0000256" key="4">
    <source>
        <dbReference type="ARBA" id="ARBA00022553"/>
    </source>
</evidence>
<evidence type="ECO:0000256" key="1">
    <source>
        <dbReference type="ARBA" id="ARBA00004496"/>
    </source>
</evidence>
<dbReference type="KEGG" id="atr:18441570"/>
<name>W1PYY5_AMBTC</name>
<feature type="compositionally biased region" description="Polar residues" evidence="5">
    <location>
        <begin position="172"/>
        <end position="187"/>
    </location>
</feature>
<feature type="compositionally biased region" description="Low complexity" evidence="5">
    <location>
        <begin position="79"/>
        <end position="90"/>
    </location>
</feature>
<gene>
    <name evidence="6" type="ORF">AMTR_s00041p00099130</name>
</gene>
<evidence type="ECO:0000256" key="3">
    <source>
        <dbReference type="ARBA" id="ARBA00022490"/>
    </source>
</evidence>
<evidence type="ECO:0000256" key="5">
    <source>
        <dbReference type="SAM" id="MobiDB-lite"/>
    </source>
</evidence>
<accession>W1PYY5</accession>
<dbReference type="Gramene" id="ERN13329">
    <property type="protein sequence ID" value="ERN13329"/>
    <property type="gene ID" value="AMTR_s00041p00099130"/>
</dbReference>
<feature type="compositionally biased region" description="Basic and acidic residues" evidence="5">
    <location>
        <begin position="315"/>
        <end position="325"/>
    </location>
</feature>
<dbReference type="Pfam" id="PF10248">
    <property type="entry name" value="Mlf1IP"/>
    <property type="match status" value="1"/>
</dbReference>
<sequence>MQRGRARDDFFGFGDPFADFGGSFGFGNPRSLMSSFFGRDASDPFNDPFFTRPFGSMFGPSFFNSPFGNPESSAFIEHQQAPQVQSQSRQGPIIQELSSDEDDKAMDEEDRSNKQARLNKTPNVQHPDEEGQSRNSTNFSSYHKQAGLNKTPYVQHLDDEGQDNKARHMQQRSDYSRLQAQQPQIRSYSFQSSKVTYGGVNGAYYTSSTSRRTGSDGVTEEEHRKADTTTGKATHRVSKGLKGKGHSVTRKLKSDGNVDTMQMLHNLNEDELADFEEEWKGSARKHLPGWKEGPGVLGSGQQNMGVRQGYALPSIERRKSKDQAHGARGAGPSERF</sequence>
<proteinExistence type="inferred from homology"/>
<feature type="compositionally biased region" description="Polar residues" evidence="5">
    <location>
        <begin position="133"/>
        <end position="143"/>
    </location>
</feature>
<dbReference type="STRING" id="13333.W1PYY5"/>
<dbReference type="eggNOG" id="ENOG502QS92">
    <property type="taxonomic scope" value="Eukaryota"/>
</dbReference>
<evidence type="ECO:0000256" key="2">
    <source>
        <dbReference type="ARBA" id="ARBA00008332"/>
    </source>
</evidence>
<feature type="compositionally biased region" description="Acidic residues" evidence="5">
    <location>
        <begin position="98"/>
        <end position="110"/>
    </location>
</feature>
<dbReference type="GO" id="GO:0005737">
    <property type="term" value="C:cytoplasm"/>
    <property type="evidence" value="ECO:0007669"/>
    <property type="project" value="UniProtKB-SubCell"/>
</dbReference>
<keyword evidence="4" id="KW-0597">Phosphoprotein</keyword>
<comment type="similarity">
    <text evidence="2">Belongs to the MLF family.</text>
</comment>
<dbReference type="PANTHER" id="PTHR13105">
    <property type="entry name" value="MYELOID LEUKEMIA FACTOR"/>
    <property type="match status" value="1"/>
</dbReference>
<dbReference type="OrthoDB" id="8707547at2759"/>
<organism evidence="6 7">
    <name type="scientific">Amborella trichopoda</name>
    <dbReference type="NCBI Taxonomy" id="13333"/>
    <lineage>
        <taxon>Eukaryota</taxon>
        <taxon>Viridiplantae</taxon>
        <taxon>Streptophyta</taxon>
        <taxon>Embryophyta</taxon>
        <taxon>Tracheophyta</taxon>
        <taxon>Spermatophyta</taxon>
        <taxon>Magnoliopsida</taxon>
        <taxon>Amborellales</taxon>
        <taxon>Amborellaceae</taxon>
        <taxon>Amborella</taxon>
    </lineage>
</organism>
<feature type="compositionally biased region" description="Basic residues" evidence="5">
    <location>
        <begin position="233"/>
        <end position="247"/>
    </location>
</feature>
<dbReference type="AlphaFoldDB" id="W1PYY5"/>